<dbReference type="EC" id="2.4.1.80" evidence="5"/>
<dbReference type="GO" id="GO:0016020">
    <property type="term" value="C:membrane"/>
    <property type="evidence" value="ECO:0007669"/>
    <property type="project" value="UniProtKB-SubCell"/>
</dbReference>
<dbReference type="Pfam" id="PF00535">
    <property type="entry name" value="Glycos_transf_2"/>
    <property type="match status" value="1"/>
</dbReference>
<evidence type="ECO:0000256" key="9">
    <source>
        <dbReference type="ARBA" id="ARBA00022989"/>
    </source>
</evidence>
<protein>
    <recommendedName>
        <fullName evidence="5">ceramide glucosyltransferase</fullName>
        <ecNumber evidence="5">2.4.1.80</ecNumber>
    </recommendedName>
</protein>
<feature type="compositionally biased region" description="Polar residues" evidence="11">
    <location>
        <begin position="18"/>
        <end position="42"/>
    </location>
</feature>
<reference evidence="13 14" key="1">
    <citation type="journal article" date="2024" name="Nat. Commun.">
        <title>Phylogenomics reveals the evolutionary origins of lichenization in chlorophyte algae.</title>
        <authorList>
            <person name="Puginier C."/>
            <person name="Libourel C."/>
            <person name="Otte J."/>
            <person name="Skaloud P."/>
            <person name="Haon M."/>
            <person name="Grisel S."/>
            <person name="Petersen M."/>
            <person name="Berrin J.G."/>
            <person name="Delaux P.M."/>
            <person name="Dal Grande F."/>
            <person name="Keller J."/>
        </authorList>
    </citation>
    <scope>NUCLEOTIDE SEQUENCE [LARGE SCALE GENOMIC DNA]</scope>
    <source>
        <strain evidence="13 14">SAG 2523</strain>
    </source>
</reference>
<dbReference type="InterPro" id="IPR029044">
    <property type="entry name" value="Nucleotide-diphossugar_trans"/>
</dbReference>
<keyword evidence="9" id="KW-1133">Transmembrane helix</keyword>
<comment type="subcellular location">
    <subcellularLocation>
        <location evidence="1">Membrane</location>
        <topology evidence="1">Multi-pass membrane protein</topology>
    </subcellularLocation>
</comment>
<dbReference type="PANTHER" id="PTHR12726">
    <property type="entry name" value="CERAMIDE GLUCOSYLTRANSFERASE"/>
    <property type="match status" value="1"/>
</dbReference>
<accession>A0AAW1S184</accession>
<keyword evidence="10" id="KW-0472">Membrane</keyword>
<dbReference type="Proteomes" id="UP001485043">
    <property type="component" value="Unassembled WGS sequence"/>
</dbReference>
<evidence type="ECO:0000256" key="2">
    <source>
        <dbReference type="ARBA" id="ARBA00004760"/>
    </source>
</evidence>
<comment type="pathway">
    <text evidence="3">Sphingolipid metabolism.</text>
</comment>
<dbReference type="EMBL" id="JALJOV010001866">
    <property type="protein sequence ID" value="KAK9839373.1"/>
    <property type="molecule type" value="Genomic_DNA"/>
</dbReference>
<dbReference type="GO" id="GO:0008120">
    <property type="term" value="F:ceramide glucosyltransferase activity"/>
    <property type="evidence" value="ECO:0007669"/>
    <property type="project" value="UniProtKB-EC"/>
</dbReference>
<dbReference type="InterPro" id="IPR001173">
    <property type="entry name" value="Glyco_trans_2-like"/>
</dbReference>
<feature type="region of interest" description="Disordered" evidence="11">
    <location>
        <begin position="15"/>
        <end position="44"/>
    </location>
</feature>
<dbReference type="Gene3D" id="3.90.550.10">
    <property type="entry name" value="Spore Coat Polysaccharide Biosynthesis Protein SpsA, Chain A"/>
    <property type="match status" value="1"/>
</dbReference>
<evidence type="ECO:0000256" key="11">
    <source>
        <dbReference type="SAM" id="MobiDB-lite"/>
    </source>
</evidence>
<evidence type="ECO:0000256" key="3">
    <source>
        <dbReference type="ARBA" id="ARBA00004991"/>
    </source>
</evidence>
<keyword evidence="7" id="KW-0808">Transferase</keyword>
<gene>
    <name evidence="13" type="ORF">WJX84_004377</name>
</gene>
<evidence type="ECO:0000256" key="10">
    <source>
        <dbReference type="ARBA" id="ARBA00023136"/>
    </source>
</evidence>
<keyword evidence="6" id="KW-0328">Glycosyltransferase</keyword>
<evidence type="ECO:0000313" key="13">
    <source>
        <dbReference type="EMBL" id="KAK9839373.1"/>
    </source>
</evidence>
<organism evidence="13 14">
    <name type="scientific">Apatococcus fuscideae</name>
    <dbReference type="NCBI Taxonomy" id="2026836"/>
    <lineage>
        <taxon>Eukaryota</taxon>
        <taxon>Viridiplantae</taxon>
        <taxon>Chlorophyta</taxon>
        <taxon>core chlorophytes</taxon>
        <taxon>Trebouxiophyceae</taxon>
        <taxon>Chlorellales</taxon>
        <taxon>Chlorellaceae</taxon>
        <taxon>Apatococcus</taxon>
    </lineage>
</organism>
<evidence type="ECO:0000259" key="12">
    <source>
        <dbReference type="Pfam" id="PF00535"/>
    </source>
</evidence>
<comment type="caution">
    <text evidence="13">The sequence shown here is derived from an EMBL/GenBank/DDBJ whole genome shotgun (WGS) entry which is preliminary data.</text>
</comment>
<evidence type="ECO:0000256" key="5">
    <source>
        <dbReference type="ARBA" id="ARBA00012699"/>
    </source>
</evidence>
<dbReference type="PANTHER" id="PTHR12726:SF0">
    <property type="entry name" value="CERAMIDE GLUCOSYLTRANSFERASE"/>
    <property type="match status" value="1"/>
</dbReference>
<dbReference type="AlphaFoldDB" id="A0AAW1S184"/>
<comment type="similarity">
    <text evidence="4">Belongs to the glycosyltransferase 2 family.</text>
</comment>
<sequence>MRLRELRRLQRLQQQQLWNKSQDHSGSLSKQEQGPSNIQKGTASHPGVTLVLPVKGLRDCSIQAWASHLSQQYGGELETLFVVDDRSDPAHAAAEAALRHSKRHPGRVMVAGPASRCSQKIHNLIAGIRAASSSSKYVLCLDDDVTLHPSAVSMLVSAAEQDPEAFMVTGYPFDIPPADADLLTLCMLVYHLPLLIAFSVRQQTQFLYGGCMLFPLEPLRSQQYPFIQAWQDGGYSDDLTAASVCNQHDLCILCPSSAIFPQCLQGPTSLGQWWNYLRRQLYVLDTYASNKNRTARSG</sequence>
<evidence type="ECO:0000256" key="8">
    <source>
        <dbReference type="ARBA" id="ARBA00022692"/>
    </source>
</evidence>
<evidence type="ECO:0000256" key="6">
    <source>
        <dbReference type="ARBA" id="ARBA00022676"/>
    </source>
</evidence>
<dbReference type="InterPro" id="IPR025993">
    <property type="entry name" value="Ceramide_glucosylTrfase"/>
</dbReference>
<dbReference type="SUPFAM" id="SSF53448">
    <property type="entry name" value="Nucleotide-diphospho-sugar transferases"/>
    <property type="match status" value="1"/>
</dbReference>
<evidence type="ECO:0000256" key="1">
    <source>
        <dbReference type="ARBA" id="ARBA00004141"/>
    </source>
</evidence>
<name>A0AAW1S184_9CHLO</name>
<dbReference type="GO" id="GO:0006679">
    <property type="term" value="P:glucosylceramide biosynthetic process"/>
    <property type="evidence" value="ECO:0007669"/>
    <property type="project" value="TreeGrafter"/>
</dbReference>
<keyword evidence="14" id="KW-1185">Reference proteome</keyword>
<evidence type="ECO:0000256" key="7">
    <source>
        <dbReference type="ARBA" id="ARBA00022679"/>
    </source>
</evidence>
<proteinExistence type="inferred from homology"/>
<feature type="domain" description="Glycosyltransferase 2-like" evidence="12">
    <location>
        <begin position="64"/>
        <end position="214"/>
    </location>
</feature>
<evidence type="ECO:0000313" key="14">
    <source>
        <dbReference type="Proteomes" id="UP001485043"/>
    </source>
</evidence>
<keyword evidence="8" id="KW-0812">Transmembrane</keyword>
<evidence type="ECO:0000256" key="4">
    <source>
        <dbReference type="ARBA" id="ARBA00006739"/>
    </source>
</evidence>
<comment type="pathway">
    <text evidence="2">Lipid metabolism; sphingolipid metabolism.</text>
</comment>